<evidence type="ECO:0000313" key="6">
    <source>
        <dbReference type="Proteomes" id="UP001162780"/>
    </source>
</evidence>
<dbReference type="EMBL" id="CP113517">
    <property type="protein sequence ID" value="WAR44724.1"/>
    <property type="molecule type" value="Genomic_DNA"/>
</dbReference>
<feature type="domain" description="Type I restriction modification DNA specificity" evidence="4">
    <location>
        <begin position="21"/>
        <end position="184"/>
    </location>
</feature>
<evidence type="ECO:0000256" key="1">
    <source>
        <dbReference type="ARBA" id="ARBA00010923"/>
    </source>
</evidence>
<dbReference type="Gene3D" id="3.90.220.20">
    <property type="entry name" value="DNA methylase specificity domains"/>
    <property type="match status" value="2"/>
</dbReference>
<dbReference type="InterPro" id="IPR052021">
    <property type="entry name" value="Type-I_RS_S_subunit"/>
</dbReference>
<evidence type="ECO:0000259" key="4">
    <source>
        <dbReference type="Pfam" id="PF01420"/>
    </source>
</evidence>
<comment type="similarity">
    <text evidence="1">Belongs to the type-I restriction system S methylase family.</text>
</comment>
<dbReference type="Gene3D" id="1.10.287.1120">
    <property type="entry name" value="Bipartite methylase S protein"/>
    <property type="match status" value="1"/>
</dbReference>
<dbReference type="PANTHER" id="PTHR30408:SF12">
    <property type="entry name" value="TYPE I RESTRICTION ENZYME MJAVIII SPECIFICITY SUBUNIT"/>
    <property type="match status" value="1"/>
</dbReference>
<keyword evidence="2" id="KW-0680">Restriction system</keyword>
<dbReference type="SUPFAM" id="SSF116734">
    <property type="entry name" value="DNA methylase specificity domain"/>
    <property type="match status" value="2"/>
</dbReference>
<keyword evidence="3" id="KW-0238">DNA-binding</keyword>
<feature type="domain" description="Type I restriction modification DNA specificity" evidence="4">
    <location>
        <begin position="244"/>
        <end position="420"/>
    </location>
</feature>
<proteinExistence type="inferred from homology"/>
<dbReference type="InterPro" id="IPR044946">
    <property type="entry name" value="Restrct_endonuc_typeI_TRD_sf"/>
</dbReference>
<reference evidence="5" key="1">
    <citation type="submission" date="2022-11" db="EMBL/GenBank/DDBJ databases">
        <title>Methylomonas rapida sp. nov., Carotenoid-Producing Obligate Methanotrophs with High Growth Characteristics and Biotechnological Potential.</title>
        <authorList>
            <person name="Tikhonova E.N."/>
            <person name="Suleimanov R.Z."/>
            <person name="Miroshnikov K."/>
            <person name="Oshkin I.Y."/>
            <person name="Belova S.E."/>
            <person name="Danilova O.V."/>
            <person name="Ashikhmin A."/>
            <person name="Konopkin A."/>
            <person name="But S.Y."/>
            <person name="Khmelenina V.N."/>
            <person name="Kuznetsov N."/>
            <person name="Pimenov N.V."/>
            <person name="Dedysh S.N."/>
        </authorList>
    </citation>
    <scope>NUCLEOTIDE SEQUENCE</scope>
    <source>
        <strain evidence="5">MP1</strain>
    </source>
</reference>
<keyword evidence="5" id="KW-0378">Hydrolase</keyword>
<sequence>MKYPAYPQYKDSGVAWLGEVPEHWEVRRLKYLASINDSALPESTDADFEFSYIDIGSVNLVDGITATESMAFENAPSRARRVVQAGDIIVSTVRTYLRAIASIPQSEETLIVSTGFAVIRPRRIESKFLNYAFKESSFVENVVSRSVGVSYPAVNASEIGDIKILAPSETEQIAIANFLDSETGRIDTLVAKKRKLMELLKEKRSALISRTVTRGLPADAAREFGLASHVHFKQTEIEWWESVPESWEIKSIKQLLKAKKGAIKTGPFGSQLQSAEMLEGDIKVYNQRSVIDRDFSAGENYISQEKFKELKAFEVYAGDLLVTTRGTIGKCAVLPRDAEQGILHPCLMRLQLDERICLARFVEILIQESGKILEQLRIESNATTIDVIYSETLKEVKVALPPLAEQTAIATYLDRETAKIDRLVAKVETAITRLREYRSTLITAAVTGKIDVRGTA</sequence>
<protein>
    <submittedName>
        <fullName evidence="5">Restriction endonuclease subunit S</fullName>
        <ecNumber evidence="5">3.1.21.-</ecNumber>
    </submittedName>
</protein>
<organism evidence="5 6">
    <name type="scientific">Methylomonas rapida</name>
    <dbReference type="NCBI Taxonomy" id="2963939"/>
    <lineage>
        <taxon>Bacteria</taxon>
        <taxon>Pseudomonadati</taxon>
        <taxon>Pseudomonadota</taxon>
        <taxon>Gammaproteobacteria</taxon>
        <taxon>Methylococcales</taxon>
        <taxon>Methylococcaceae</taxon>
        <taxon>Methylomonas</taxon>
    </lineage>
</organism>
<dbReference type="Proteomes" id="UP001162780">
    <property type="component" value="Chromosome"/>
</dbReference>
<dbReference type="CDD" id="cd16961">
    <property type="entry name" value="RMtype1_S_TRD-CR_like"/>
    <property type="match status" value="1"/>
</dbReference>
<keyword evidence="6" id="KW-1185">Reference proteome</keyword>
<accession>A0ABY7GHJ5</accession>
<gene>
    <name evidence="5" type="ORF">NM686_020680</name>
</gene>
<dbReference type="GO" id="GO:0004519">
    <property type="term" value="F:endonuclease activity"/>
    <property type="evidence" value="ECO:0007669"/>
    <property type="project" value="UniProtKB-KW"/>
</dbReference>
<evidence type="ECO:0000256" key="2">
    <source>
        <dbReference type="ARBA" id="ARBA00022747"/>
    </source>
</evidence>
<keyword evidence="5" id="KW-0540">Nuclease</keyword>
<dbReference type="EC" id="3.1.21.-" evidence="5"/>
<dbReference type="InterPro" id="IPR000055">
    <property type="entry name" value="Restrct_endonuc_typeI_TRD"/>
</dbReference>
<evidence type="ECO:0000313" key="5">
    <source>
        <dbReference type="EMBL" id="WAR44724.1"/>
    </source>
</evidence>
<keyword evidence="5" id="KW-0255">Endonuclease</keyword>
<name>A0ABY7GHJ5_9GAMM</name>
<dbReference type="PANTHER" id="PTHR30408">
    <property type="entry name" value="TYPE-1 RESTRICTION ENZYME ECOKI SPECIFICITY PROTEIN"/>
    <property type="match status" value="1"/>
</dbReference>
<dbReference type="RefSeq" id="WP_255189697.1">
    <property type="nucleotide sequence ID" value="NZ_CP113517.1"/>
</dbReference>
<evidence type="ECO:0000256" key="3">
    <source>
        <dbReference type="ARBA" id="ARBA00023125"/>
    </source>
</evidence>
<dbReference type="Pfam" id="PF01420">
    <property type="entry name" value="Methylase_S"/>
    <property type="match status" value="2"/>
</dbReference>
<dbReference type="GO" id="GO:0016787">
    <property type="term" value="F:hydrolase activity"/>
    <property type="evidence" value="ECO:0007669"/>
    <property type="project" value="UniProtKB-KW"/>
</dbReference>